<feature type="compositionally biased region" description="Basic and acidic residues" evidence="1">
    <location>
        <begin position="117"/>
        <end position="128"/>
    </location>
</feature>
<dbReference type="EMBL" id="AGNL01004127">
    <property type="protein sequence ID" value="EJK73890.1"/>
    <property type="molecule type" value="Genomic_DNA"/>
</dbReference>
<reference evidence="2 3" key="1">
    <citation type="journal article" date="2012" name="Genome Biol.">
        <title>Genome and low-iron response of an oceanic diatom adapted to chronic iron limitation.</title>
        <authorList>
            <person name="Lommer M."/>
            <person name="Specht M."/>
            <person name="Roy A.S."/>
            <person name="Kraemer L."/>
            <person name="Andreson R."/>
            <person name="Gutowska M.A."/>
            <person name="Wolf J."/>
            <person name="Bergner S.V."/>
            <person name="Schilhabel M.B."/>
            <person name="Klostermeier U.C."/>
            <person name="Beiko R.G."/>
            <person name="Rosenstiel P."/>
            <person name="Hippler M."/>
            <person name="Laroche J."/>
        </authorList>
    </citation>
    <scope>NUCLEOTIDE SEQUENCE [LARGE SCALE GENOMIC DNA]</scope>
    <source>
        <strain evidence="2 3">CCMP1005</strain>
    </source>
</reference>
<accession>K0T8I0</accession>
<keyword evidence="3" id="KW-1185">Reference proteome</keyword>
<name>K0T8I0_THAOC</name>
<dbReference type="AlphaFoldDB" id="K0T8I0"/>
<proteinExistence type="predicted"/>
<dbReference type="Proteomes" id="UP000266841">
    <property type="component" value="Unassembled WGS sequence"/>
</dbReference>
<feature type="compositionally biased region" description="Basic and acidic residues" evidence="1">
    <location>
        <begin position="42"/>
        <end position="57"/>
    </location>
</feature>
<protein>
    <submittedName>
        <fullName evidence="2">Uncharacterized protein</fullName>
    </submittedName>
</protein>
<comment type="caution">
    <text evidence="2">The sequence shown here is derived from an EMBL/GenBank/DDBJ whole genome shotgun (WGS) entry which is preliminary data.</text>
</comment>
<evidence type="ECO:0000256" key="1">
    <source>
        <dbReference type="SAM" id="MobiDB-lite"/>
    </source>
</evidence>
<feature type="region of interest" description="Disordered" evidence="1">
    <location>
        <begin position="1"/>
        <end position="57"/>
    </location>
</feature>
<evidence type="ECO:0000313" key="2">
    <source>
        <dbReference type="EMBL" id="EJK73890.1"/>
    </source>
</evidence>
<feature type="region of interest" description="Disordered" evidence="1">
    <location>
        <begin position="106"/>
        <end position="129"/>
    </location>
</feature>
<gene>
    <name evidence="2" type="ORF">THAOC_04466</name>
</gene>
<organism evidence="2 3">
    <name type="scientific">Thalassiosira oceanica</name>
    <name type="common">Marine diatom</name>
    <dbReference type="NCBI Taxonomy" id="159749"/>
    <lineage>
        <taxon>Eukaryota</taxon>
        <taxon>Sar</taxon>
        <taxon>Stramenopiles</taxon>
        <taxon>Ochrophyta</taxon>
        <taxon>Bacillariophyta</taxon>
        <taxon>Coscinodiscophyceae</taxon>
        <taxon>Thalassiosirophycidae</taxon>
        <taxon>Thalassiosirales</taxon>
        <taxon>Thalassiosiraceae</taxon>
        <taxon>Thalassiosira</taxon>
    </lineage>
</organism>
<evidence type="ECO:0000313" key="3">
    <source>
        <dbReference type="Proteomes" id="UP000266841"/>
    </source>
</evidence>
<sequence length="150" mass="16226">MTGSSSGWVAPARPRRKLAESEIGTAPMGRKRSRTPVLEYEPSSRESVPGHERGHDHVVYLPTQYERARGATDKKDTYLGSLPVSSLHSSLFAIDSHLLADERSATMPPYTSTLPDNCRHEGEKEREGGGIPCGCGGLLRNDGSAGSYNT</sequence>